<dbReference type="Proteomes" id="UP000039865">
    <property type="component" value="Unassembled WGS sequence"/>
</dbReference>
<sequence>MDAVKDKHENCFLKHSINLKQQSQLKDDKQVQCEYTEEQRNIVKLARFNLKCRLEFKSSSNIFQKVILVKRSHFSMQLYCQVLINFLVTSIKHVDEESNLSTQRSIAQQLSSQSIHTKQMSQSNFISKQKIDSQQKTLSFPLQKRQSVNEILQQCKELIEKNQKSNKEIKKTEIDYEQFKDQMTKDQNTLNKFIGEISTL</sequence>
<dbReference type="EMBL" id="CCKQ01006990">
    <property type="protein sequence ID" value="CDW78322.1"/>
    <property type="molecule type" value="Genomic_DNA"/>
</dbReference>
<dbReference type="AlphaFoldDB" id="A0A078A9R5"/>
<accession>A0A078A9R5</accession>
<evidence type="ECO:0000313" key="2">
    <source>
        <dbReference type="EMBL" id="CDW78322.1"/>
    </source>
</evidence>
<evidence type="ECO:0000313" key="3">
    <source>
        <dbReference type="Proteomes" id="UP000039865"/>
    </source>
</evidence>
<evidence type="ECO:0000256" key="1">
    <source>
        <dbReference type="SAM" id="Coils"/>
    </source>
</evidence>
<name>A0A078A9R5_STYLE</name>
<reference evidence="2 3" key="1">
    <citation type="submission" date="2014-06" db="EMBL/GenBank/DDBJ databases">
        <authorList>
            <person name="Swart Estienne"/>
        </authorList>
    </citation>
    <scope>NUCLEOTIDE SEQUENCE [LARGE SCALE GENOMIC DNA]</scope>
    <source>
        <strain evidence="2 3">130c</strain>
    </source>
</reference>
<keyword evidence="3" id="KW-1185">Reference proteome</keyword>
<gene>
    <name evidence="2" type="primary">Contig2559.g2742</name>
    <name evidence="2" type="ORF">STYLEM_7298</name>
</gene>
<proteinExistence type="predicted"/>
<organism evidence="2 3">
    <name type="scientific">Stylonychia lemnae</name>
    <name type="common">Ciliate</name>
    <dbReference type="NCBI Taxonomy" id="5949"/>
    <lineage>
        <taxon>Eukaryota</taxon>
        <taxon>Sar</taxon>
        <taxon>Alveolata</taxon>
        <taxon>Ciliophora</taxon>
        <taxon>Intramacronucleata</taxon>
        <taxon>Spirotrichea</taxon>
        <taxon>Stichotrichia</taxon>
        <taxon>Sporadotrichida</taxon>
        <taxon>Oxytrichidae</taxon>
        <taxon>Stylonychinae</taxon>
        <taxon>Stylonychia</taxon>
    </lineage>
</organism>
<keyword evidence="1" id="KW-0175">Coiled coil</keyword>
<feature type="coiled-coil region" evidence="1">
    <location>
        <begin position="148"/>
        <end position="182"/>
    </location>
</feature>
<protein>
    <submittedName>
        <fullName evidence="2">Uncharacterized protein</fullName>
    </submittedName>
</protein>
<dbReference type="InParanoid" id="A0A078A9R5"/>